<dbReference type="Gene3D" id="1.25.40.120">
    <property type="entry name" value="Protein prenylyltransferase"/>
    <property type="match status" value="2"/>
</dbReference>
<dbReference type="AlphaFoldDB" id="A0A162UMG0"/>
<dbReference type="PANTHER" id="PTHR11129:SF2">
    <property type="entry name" value="GERANYLGERANYL TRANSFERASE TYPE-2 SUBUNIT ALPHA"/>
    <property type="match status" value="1"/>
</dbReference>
<evidence type="ECO:0000256" key="3">
    <source>
        <dbReference type="ARBA" id="ARBA00014772"/>
    </source>
</evidence>
<keyword evidence="5 9" id="KW-0808">Transferase</keyword>
<proteinExistence type="inferred from homology"/>
<evidence type="ECO:0000256" key="7">
    <source>
        <dbReference type="ARBA" id="ARBA00031267"/>
    </source>
</evidence>
<evidence type="ECO:0000256" key="6">
    <source>
        <dbReference type="ARBA" id="ARBA00022737"/>
    </source>
</evidence>
<evidence type="ECO:0000256" key="4">
    <source>
        <dbReference type="ARBA" id="ARBA00022602"/>
    </source>
</evidence>
<dbReference type="Proteomes" id="UP000077315">
    <property type="component" value="Unassembled WGS sequence"/>
</dbReference>
<dbReference type="Pfam" id="PF01239">
    <property type="entry name" value="PPTA"/>
    <property type="match status" value="5"/>
</dbReference>
<gene>
    <name evidence="11" type="ORF">PHYBLDRAFT_166315</name>
</gene>
<dbReference type="STRING" id="763407.A0A162UMG0"/>
<evidence type="ECO:0000256" key="2">
    <source>
        <dbReference type="ARBA" id="ARBA00012656"/>
    </source>
</evidence>
<dbReference type="GO" id="GO:0004663">
    <property type="term" value="F:Rab geranylgeranyltransferase activity"/>
    <property type="evidence" value="ECO:0007669"/>
    <property type="project" value="UniProtKB-UniRule"/>
</dbReference>
<dbReference type="InterPro" id="IPR002088">
    <property type="entry name" value="Prenyl_trans_a"/>
</dbReference>
<comment type="function">
    <text evidence="9">Catalyzes the transfer of a geranyl-geranyl moiety from geranyl-geranyl pyrophosphate to cysteines occuring in specific C-terminal amino acid sequences.</text>
</comment>
<keyword evidence="6" id="KW-0677">Repeat</keyword>
<sequence>MSDVHGVKRVRTTEDVIKARREREAGKITEYNALVRQCHEKLEAKEFSPEALTVTTQILYTNPDYYTIWNIRRLILINGILDSTKNPTQTILEKNRTIYMNELGLFMQLIRINPKSYWLWNHRRWCLETMPKPDWNGELKLVVKMLTMDARNFHGWDYRRYVVRQLRALAQAKQDYEEEKQIVRQEYEFTTQKINQSFSNYSAWHQRSKLLPEIVAEMSPEEKNTVARNGARFPFVDILTYYIELELVKAAFYTDPDDQSAWLYYWWLVGRALEMVSFLGVFRLKGSPLLVAGFNDPITLLKEPAVLTKDNKKVSGSWLPLGKSLQSSGSIWIFSPLPNSGEPEKVSLETDSVLPSSSEKSVPPGAWSRKVETVIGCPETLSRVSTFQAKFGSTEKAWKPATTKHYKDSSANNQANWYTLDRVEILKEEIEAVRELIDLEPESKWALQTLAHFLQQLKLRSGSTCADALDDESVDIFNKLSELDTYRRCRYEESRNRILFNRATNSLLHTSSNNEALLKNERIDTLDLRHISLDTIPSLAPLLLVRNVLTESISALDQLPFFERV</sequence>
<organism evidence="11 12">
    <name type="scientific">Phycomyces blakesleeanus (strain ATCC 8743b / DSM 1359 / FGSC 10004 / NBRC 33097 / NRRL 1555)</name>
    <dbReference type="NCBI Taxonomy" id="763407"/>
    <lineage>
        <taxon>Eukaryota</taxon>
        <taxon>Fungi</taxon>
        <taxon>Fungi incertae sedis</taxon>
        <taxon>Mucoromycota</taxon>
        <taxon>Mucoromycotina</taxon>
        <taxon>Mucoromycetes</taxon>
        <taxon>Mucorales</taxon>
        <taxon>Phycomycetaceae</taxon>
        <taxon>Phycomyces</taxon>
    </lineage>
</organism>
<dbReference type="GO" id="GO:0005968">
    <property type="term" value="C:Rab-protein geranylgeranyltransferase complex"/>
    <property type="evidence" value="ECO:0007669"/>
    <property type="project" value="TreeGrafter"/>
</dbReference>
<keyword evidence="12" id="KW-1185">Reference proteome</keyword>
<reference evidence="12" key="1">
    <citation type="submission" date="2015-06" db="EMBL/GenBank/DDBJ databases">
        <title>Expansion of signal transduction pathways in fungi by whole-genome duplication.</title>
        <authorList>
            <consortium name="DOE Joint Genome Institute"/>
            <person name="Corrochano L.M."/>
            <person name="Kuo A."/>
            <person name="Marcet-Houben M."/>
            <person name="Polaino S."/>
            <person name="Salamov A."/>
            <person name="Villalobos J.M."/>
            <person name="Alvarez M.I."/>
            <person name="Avalos J."/>
            <person name="Benito E.P."/>
            <person name="Benoit I."/>
            <person name="Burger G."/>
            <person name="Camino L.P."/>
            <person name="Canovas D."/>
            <person name="Cerda-Olmedo E."/>
            <person name="Cheng J.-F."/>
            <person name="Dominguez A."/>
            <person name="Elias M."/>
            <person name="Eslava A.P."/>
            <person name="Glaser F."/>
            <person name="Grimwood J."/>
            <person name="Gutierrez G."/>
            <person name="Heitman J."/>
            <person name="Henrissat B."/>
            <person name="Iturriaga E.A."/>
            <person name="Lang B.F."/>
            <person name="Lavin J.L."/>
            <person name="Lee S."/>
            <person name="Li W."/>
            <person name="Lindquist E."/>
            <person name="Lopez-Garcia S."/>
            <person name="Luque E.M."/>
            <person name="Marcos A.T."/>
            <person name="Martin J."/>
            <person name="McCluskey K."/>
            <person name="Medina H.R."/>
            <person name="Miralles-Duran A."/>
            <person name="Miyazaki A."/>
            <person name="Munoz-Torres E."/>
            <person name="Oguiza J.A."/>
            <person name="Ohm R."/>
            <person name="Olmedo M."/>
            <person name="Orejas M."/>
            <person name="Ortiz-Castellanos L."/>
            <person name="Pisabarro A.G."/>
            <person name="Rodriguez-Romero J."/>
            <person name="Ruiz-Herrera J."/>
            <person name="Ruiz-Vazquez R."/>
            <person name="Sanz C."/>
            <person name="Schackwitz W."/>
            <person name="Schmutz J."/>
            <person name="Shahriari M."/>
            <person name="Shelest E."/>
            <person name="Silva-Franco F."/>
            <person name="Soanes D."/>
            <person name="Syed K."/>
            <person name="Tagua V.G."/>
            <person name="Talbot N.J."/>
            <person name="Thon M."/>
            <person name="De vries R.P."/>
            <person name="Wiebenga A."/>
            <person name="Yadav J.S."/>
            <person name="Braun E.L."/>
            <person name="Baker S."/>
            <person name="Garre V."/>
            <person name="Horwitz B."/>
            <person name="Torres-Martinez S."/>
            <person name="Idnurm A."/>
            <person name="Herrera-Estrella A."/>
            <person name="Gabaldon T."/>
            <person name="Grigoriev I.V."/>
        </authorList>
    </citation>
    <scope>NUCLEOTIDE SEQUENCE [LARGE SCALE GENOMIC DNA]</scope>
    <source>
        <strain evidence="12">NRRL 1555(-)</strain>
    </source>
</reference>
<feature type="coiled-coil region" evidence="10">
    <location>
        <begin position="166"/>
        <end position="193"/>
    </location>
</feature>
<comment type="similarity">
    <text evidence="1 9">Belongs to the protein prenyltransferase subunit alpha family.</text>
</comment>
<dbReference type="GO" id="GO:0097354">
    <property type="term" value="P:prenylation"/>
    <property type="evidence" value="ECO:0007669"/>
    <property type="project" value="UniProtKB-UniRule"/>
</dbReference>
<dbReference type="VEuPathDB" id="FungiDB:PHYBLDRAFT_166315"/>
<dbReference type="PROSITE" id="PS51147">
    <property type="entry name" value="PFTA"/>
    <property type="match status" value="4"/>
</dbReference>
<comment type="catalytic activity">
    <reaction evidence="8 9">
        <text>geranylgeranyl diphosphate + L-cysteinyl-[protein] = S-geranylgeranyl-L-cysteinyl-[protein] + diphosphate</text>
        <dbReference type="Rhea" id="RHEA:21240"/>
        <dbReference type="Rhea" id="RHEA-COMP:10131"/>
        <dbReference type="Rhea" id="RHEA-COMP:11537"/>
        <dbReference type="ChEBI" id="CHEBI:29950"/>
        <dbReference type="ChEBI" id="CHEBI:33019"/>
        <dbReference type="ChEBI" id="CHEBI:57533"/>
        <dbReference type="ChEBI" id="CHEBI:86021"/>
        <dbReference type="EC" id="2.5.1.60"/>
    </reaction>
</comment>
<evidence type="ECO:0000256" key="1">
    <source>
        <dbReference type="ARBA" id="ARBA00006734"/>
    </source>
</evidence>
<evidence type="ECO:0000313" key="11">
    <source>
        <dbReference type="EMBL" id="OAD76343.1"/>
    </source>
</evidence>
<dbReference type="EC" id="2.5.1.60" evidence="2 9"/>
<keyword evidence="4 9" id="KW-0637">Prenyltransferase</keyword>
<accession>A0A162UMG0</accession>
<evidence type="ECO:0000256" key="9">
    <source>
        <dbReference type="RuleBase" id="RU367120"/>
    </source>
</evidence>
<dbReference type="SUPFAM" id="SSF48439">
    <property type="entry name" value="Protein prenylyltransferase"/>
    <property type="match status" value="1"/>
</dbReference>
<keyword evidence="10" id="KW-0175">Coiled coil</keyword>
<dbReference type="EMBL" id="KV440976">
    <property type="protein sequence ID" value="OAD76343.1"/>
    <property type="molecule type" value="Genomic_DNA"/>
</dbReference>
<dbReference type="OrthoDB" id="1658at2759"/>
<dbReference type="RefSeq" id="XP_018294383.1">
    <property type="nucleotide sequence ID" value="XM_018435400.1"/>
</dbReference>
<evidence type="ECO:0000256" key="10">
    <source>
        <dbReference type="SAM" id="Coils"/>
    </source>
</evidence>
<dbReference type="FunFam" id="1.25.40.120:FF:000035">
    <property type="entry name" value="Geranylgeranyl transferase type-2 subunit alpha"/>
    <property type="match status" value="1"/>
</dbReference>
<dbReference type="FunCoup" id="A0A162UMG0">
    <property type="interactions" value="84"/>
</dbReference>
<dbReference type="GeneID" id="28996306"/>
<dbReference type="InParanoid" id="A0A162UMG0"/>
<name>A0A162UMG0_PHYB8</name>
<dbReference type="PANTHER" id="PTHR11129">
    <property type="entry name" value="PROTEIN FARNESYLTRANSFERASE ALPHA SUBUNIT/RAB GERANYLGERANYL TRANSFERASE ALPHA SUBUNIT"/>
    <property type="match status" value="1"/>
</dbReference>
<evidence type="ECO:0000256" key="8">
    <source>
        <dbReference type="ARBA" id="ARBA00047658"/>
    </source>
</evidence>
<protein>
    <recommendedName>
        <fullName evidence="3 9">Geranylgeranyl transferase type-2 subunit alpha</fullName>
        <ecNumber evidence="2 9">2.5.1.60</ecNumber>
    </recommendedName>
    <alternativeName>
        <fullName evidence="7 9">Geranylgeranyl transferase type II subunit alpha</fullName>
    </alternativeName>
</protein>
<evidence type="ECO:0000256" key="5">
    <source>
        <dbReference type="ARBA" id="ARBA00022679"/>
    </source>
</evidence>
<evidence type="ECO:0000313" key="12">
    <source>
        <dbReference type="Proteomes" id="UP000077315"/>
    </source>
</evidence>